<evidence type="ECO:0000256" key="2">
    <source>
        <dbReference type="ARBA" id="ARBA00001936"/>
    </source>
</evidence>
<feature type="domain" description="Copper amine oxidase N2-terminal" evidence="17">
    <location>
        <begin position="12"/>
        <end position="95"/>
    </location>
</feature>
<dbReference type="InterPro" id="IPR015802">
    <property type="entry name" value="Cu_amine_oxidase_N3"/>
</dbReference>
<feature type="active site" description="Proton acceptor" evidence="13">
    <location>
        <position position="306"/>
    </location>
</feature>
<dbReference type="InterPro" id="IPR049947">
    <property type="entry name" value="Cu_Am_Ox_Cu-bd"/>
</dbReference>
<comment type="cofactor">
    <cofactor evidence="1">
        <name>Cu cation</name>
        <dbReference type="ChEBI" id="CHEBI:23378"/>
    </cofactor>
</comment>
<dbReference type="InterPro" id="IPR015798">
    <property type="entry name" value="Cu_amine_oxidase_C"/>
</dbReference>
<dbReference type="FunFam" id="3.10.450.40:FF:000014">
    <property type="entry name" value="Peroxisomal primary amine oxidase"/>
    <property type="match status" value="1"/>
</dbReference>
<dbReference type="PROSITE" id="PS01164">
    <property type="entry name" value="COPPER_AMINE_OXID_1"/>
    <property type="match status" value="1"/>
</dbReference>
<evidence type="ECO:0000259" key="17">
    <source>
        <dbReference type="Pfam" id="PF02727"/>
    </source>
</evidence>
<keyword evidence="20" id="KW-1185">Reference proteome</keyword>
<protein>
    <recommendedName>
        <fullName evidence="15">Amine oxidase</fullName>
        <ecNumber evidence="15">1.4.3.-</ecNumber>
    </recommendedName>
</protein>
<dbReference type="GO" id="GO:0048038">
    <property type="term" value="F:quinone binding"/>
    <property type="evidence" value="ECO:0007669"/>
    <property type="project" value="InterPro"/>
</dbReference>
<dbReference type="InterPro" id="IPR015800">
    <property type="entry name" value="Cu_amine_oxidase_N2"/>
</dbReference>
<comment type="caution">
    <text evidence="19">The sequence shown here is derived from an EMBL/GenBank/DDBJ whole genome shotgun (WGS) entry which is preliminary data.</text>
</comment>
<gene>
    <name evidence="19" type="ORF">G6O67_005457</name>
</gene>
<accession>A0A8H4V672</accession>
<evidence type="ECO:0000259" key="16">
    <source>
        <dbReference type="Pfam" id="PF01179"/>
    </source>
</evidence>
<dbReference type="SUPFAM" id="SSF49998">
    <property type="entry name" value="Amine oxidase catalytic domain"/>
    <property type="match status" value="1"/>
</dbReference>
<evidence type="ECO:0000256" key="7">
    <source>
        <dbReference type="ARBA" id="ARBA00022772"/>
    </source>
</evidence>
<feature type="active site" description="Schiff-base intermediate with substrate; via topaquinone" evidence="13">
    <location>
        <position position="390"/>
    </location>
</feature>
<dbReference type="EMBL" id="JAAVMX010000005">
    <property type="protein sequence ID" value="KAF4509166.1"/>
    <property type="molecule type" value="Genomic_DNA"/>
</dbReference>
<evidence type="ECO:0000313" key="20">
    <source>
        <dbReference type="Proteomes" id="UP000557566"/>
    </source>
</evidence>
<evidence type="ECO:0000256" key="10">
    <source>
        <dbReference type="ARBA" id="ARBA00023157"/>
    </source>
</evidence>
<dbReference type="OrthoDB" id="5379943at2759"/>
<evidence type="ECO:0000256" key="4">
    <source>
        <dbReference type="ARBA" id="ARBA00007983"/>
    </source>
</evidence>
<evidence type="ECO:0000256" key="13">
    <source>
        <dbReference type="PIRSR" id="PIRSR600269-50"/>
    </source>
</evidence>
<keyword evidence="9 15" id="KW-0186">Copper</keyword>
<organism evidence="19 20">
    <name type="scientific">Ophiocordyceps sinensis</name>
    <dbReference type="NCBI Taxonomy" id="72228"/>
    <lineage>
        <taxon>Eukaryota</taxon>
        <taxon>Fungi</taxon>
        <taxon>Dikarya</taxon>
        <taxon>Ascomycota</taxon>
        <taxon>Pezizomycotina</taxon>
        <taxon>Sordariomycetes</taxon>
        <taxon>Hypocreomycetidae</taxon>
        <taxon>Hypocreales</taxon>
        <taxon>Ophiocordycipitaceae</taxon>
        <taxon>Ophiocordyceps</taxon>
    </lineage>
</organism>
<feature type="modified residue" description="2',4',5'-topaquinone" evidence="14">
    <location>
        <position position="390"/>
    </location>
</feature>
<evidence type="ECO:0000259" key="18">
    <source>
        <dbReference type="Pfam" id="PF02728"/>
    </source>
</evidence>
<evidence type="ECO:0000256" key="11">
    <source>
        <dbReference type="ARBA" id="ARBA00023211"/>
    </source>
</evidence>
<name>A0A8H4V672_9HYPO</name>
<proteinExistence type="inferred from homology"/>
<dbReference type="Gene3D" id="3.10.450.40">
    <property type="match status" value="2"/>
</dbReference>
<comment type="PTM">
    <text evidence="14 15">Topaquinone (TPQ) is generated by copper-dependent autoxidation of a specific tyrosyl residue.</text>
</comment>
<dbReference type="PANTHER" id="PTHR10638:SF86">
    <property type="entry name" value="COPPER AMINE OXIDASE 1-RELATED"/>
    <property type="match status" value="1"/>
</dbReference>
<keyword evidence="11" id="KW-0464">Manganese</keyword>
<evidence type="ECO:0000256" key="9">
    <source>
        <dbReference type="ARBA" id="ARBA00023008"/>
    </source>
</evidence>
<evidence type="ECO:0000256" key="3">
    <source>
        <dbReference type="ARBA" id="ARBA00001947"/>
    </source>
</evidence>
<comment type="cofactor">
    <cofactor evidence="3">
        <name>Zn(2+)</name>
        <dbReference type="ChEBI" id="CHEBI:29105"/>
    </cofactor>
</comment>
<dbReference type="FunFam" id="2.70.98.20:FF:000001">
    <property type="entry name" value="Amine oxidase"/>
    <property type="match status" value="1"/>
</dbReference>
<dbReference type="SUPFAM" id="SSF54416">
    <property type="entry name" value="Amine oxidase N-terminal region"/>
    <property type="match status" value="2"/>
</dbReference>
<dbReference type="InterPro" id="IPR049948">
    <property type="entry name" value="Cu_Am_ox_TPQ-bd"/>
</dbReference>
<evidence type="ECO:0000256" key="15">
    <source>
        <dbReference type="RuleBase" id="RU000672"/>
    </source>
</evidence>
<comment type="catalytic activity">
    <reaction evidence="12">
        <text>a primary methyl amine + O2 + H2O = an aldehyde + H2O2 + NH4(+)</text>
        <dbReference type="Rhea" id="RHEA:16153"/>
        <dbReference type="ChEBI" id="CHEBI:15377"/>
        <dbReference type="ChEBI" id="CHEBI:15379"/>
        <dbReference type="ChEBI" id="CHEBI:16240"/>
        <dbReference type="ChEBI" id="CHEBI:17478"/>
        <dbReference type="ChEBI" id="CHEBI:28938"/>
        <dbReference type="ChEBI" id="CHEBI:228804"/>
        <dbReference type="EC" id="1.4.3.21"/>
    </reaction>
</comment>
<dbReference type="PROSITE" id="PS01165">
    <property type="entry name" value="COPPER_AMINE_OXID_2"/>
    <property type="match status" value="1"/>
</dbReference>
<comment type="subunit">
    <text evidence="5">Homodimer.</text>
</comment>
<evidence type="ECO:0000256" key="12">
    <source>
        <dbReference type="ARBA" id="ARBA00048032"/>
    </source>
</evidence>
<comment type="cofactor">
    <cofactor evidence="15">
        <name>Cu cation</name>
        <dbReference type="ChEBI" id="CHEBI:23378"/>
    </cofactor>
    <text evidence="15">Contains 1 topaquinone per subunit.</text>
</comment>
<dbReference type="Proteomes" id="UP000557566">
    <property type="component" value="Unassembled WGS sequence"/>
</dbReference>
<keyword evidence="7 13" id="KW-0801">TPQ</keyword>
<evidence type="ECO:0000256" key="8">
    <source>
        <dbReference type="ARBA" id="ARBA00023002"/>
    </source>
</evidence>
<dbReference type="Gene3D" id="2.70.98.20">
    <property type="entry name" value="Copper amine oxidase, catalytic domain"/>
    <property type="match status" value="1"/>
</dbReference>
<dbReference type="GO" id="GO:0009308">
    <property type="term" value="P:amine metabolic process"/>
    <property type="evidence" value="ECO:0007669"/>
    <property type="project" value="UniProtKB-UniRule"/>
</dbReference>
<dbReference type="Pfam" id="PF02727">
    <property type="entry name" value="Cu_amine_oxidN2"/>
    <property type="match status" value="1"/>
</dbReference>
<dbReference type="AlphaFoldDB" id="A0A8H4V672"/>
<evidence type="ECO:0000256" key="14">
    <source>
        <dbReference type="PIRSR" id="PIRSR600269-51"/>
    </source>
</evidence>
<dbReference type="PANTHER" id="PTHR10638">
    <property type="entry name" value="COPPER AMINE OXIDASE"/>
    <property type="match status" value="1"/>
</dbReference>
<evidence type="ECO:0000256" key="5">
    <source>
        <dbReference type="ARBA" id="ARBA00011738"/>
    </source>
</evidence>
<keyword evidence="6 15" id="KW-0479">Metal-binding</keyword>
<dbReference type="InterPro" id="IPR000269">
    <property type="entry name" value="Cu_amine_oxidase"/>
</dbReference>
<dbReference type="InterPro" id="IPR016182">
    <property type="entry name" value="Cu_amine_oxidase_N-reg"/>
</dbReference>
<dbReference type="EC" id="1.4.3.-" evidence="15"/>
<comment type="similarity">
    <text evidence="4 15">Belongs to the copper/topaquinone oxidase family.</text>
</comment>
<dbReference type="InterPro" id="IPR036460">
    <property type="entry name" value="Cu_amine_oxidase_C_sf"/>
</dbReference>
<evidence type="ECO:0000256" key="1">
    <source>
        <dbReference type="ARBA" id="ARBA00001935"/>
    </source>
</evidence>
<keyword evidence="8 15" id="KW-0560">Oxidoreductase</keyword>
<dbReference type="GO" id="GO:0005507">
    <property type="term" value="F:copper ion binding"/>
    <property type="evidence" value="ECO:0007669"/>
    <property type="project" value="InterPro"/>
</dbReference>
<dbReference type="Pfam" id="PF01179">
    <property type="entry name" value="Cu_amine_oxid"/>
    <property type="match status" value="1"/>
</dbReference>
<feature type="domain" description="Copper amine oxidase N3-terminal" evidence="18">
    <location>
        <begin position="102"/>
        <end position="203"/>
    </location>
</feature>
<comment type="cofactor">
    <cofactor evidence="2">
        <name>Mn(2+)</name>
        <dbReference type="ChEBI" id="CHEBI:29035"/>
    </cofactor>
</comment>
<sequence length="664" mass="73809">MASCGPRARVPHPFDPLEANEIAAAVAVVRKAHGVVAFNAVSLQEPRKADMVAWLGDRAGRTRPRRVADVVVIAPGGRVGEGLVDVDKGSLMEWEWKEDVQPIITVEELQAVEHVVRTDAQVVAQCEQVGISRDEMHKVHCDPWTIGFDGRFGSKARLQQALMYFRPGPDDCQYQYPLDFCPVYDAGERRVVAIDVPRVRRPLRREPSLNYHPANVEARGGYRTDLRPLEITQPEGVSFRLDGRELEWQNWRLHVGFACREGLVLHHVTYKDGDRVRPVFYRLSLAEMVVPYGNPEHPHHRKHAFDLGEYGAGYMTNSLKLGCDCKGAIRYLDAVFPTRDGGVRTVANAVCIHEEDAGLLFKHSDFRDDSVVATRARRLVVQHIFTAANYEYIVQWIFHQDGTIQPEIKLTGILNTYSINPGEDTHGWGTQVHPGVNAHNHQHLFCLRINPNIDGPRNTVVMVDAVPSEAPVGSAENPFGNAFGARRTVLATAGAAATDYDGAVSRTWDMCNRGVLHPYSGMPASYKLVSRDVPGLLPKPGSLVWKRAAFARHAVHVTKYADDQLWPAGRHVPQTSGDTPVGLVDWLGDGSESVEDDDIVLWHTFGLNHFPSPEDFPIMPVESVTLLLRPRHFFTHNPVMDCPPSMSVTPSQVAAAKADSRQAD</sequence>
<keyword evidence="10" id="KW-1015">Disulfide bond</keyword>
<evidence type="ECO:0000256" key="6">
    <source>
        <dbReference type="ARBA" id="ARBA00022723"/>
    </source>
</evidence>
<evidence type="ECO:0000313" key="19">
    <source>
        <dbReference type="EMBL" id="KAF4509166.1"/>
    </source>
</evidence>
<dbReference type="GO" id="GO:0008131">
    <property type="term" value="F:primary methylamine oxidase activity"/>
    <property type="evidence" value="ECO:0007669"/>
    <property type="project" value="UniProtKB-EC"/>
</dbReference>
<reference evidence="19 20" key="1">
    <citation type="journal article" date="2020" name="Genome Biol. Evol.">
        <title>A new high-quality draft genome assembly of the Chinese cordyceps Ophiocordyceps sinensis.</title>
        <authorList>
            <person name="Shu R."/>
            <person name="Zhang J."/>
            <person name="Meng Q."/>
            <person name="Zhang H."/>
            <person name="Zhou G."/>
            <person name="Li M."/>
            <person name="Wu P."/>
            <person name="Zhao Y."/>
            <person name="Chen C."/>
            <person name="Qin Q."/>
        </authorList>
    </citation>
    <scope>NUCLEOTIDE SEQUENCE [LARGE SCALE GENOMIC DNA]</scope>
    <source>
        <strain evidence="19 20">IOZ07</strain>
    </source>
</reference>
<feature type="domain" description="Copper amine oxidase catalytic" evidence="16">
    <location>
        <begin position="229"/>
        <end position="640"/>
    </location>
</feature>
<dbReference type="Pfam" id="PF02728">
    <property type="entry name" value="Cu_amine_oxidN3"/>
    <property type="match status" value="1"/>
</dbReference>